<dbReference type="AlphaFoldDB" id="A0AAN9JQY8"/>
<proteinExistence type="predicted"/>
<accession>A0AAN9JQY8</accession>
<dbReference type="GO" id="GO:0070402">
    <property type="term" value="F:NADPH binding"/>
    <property type="evidence" value="ECO:0007669"/>
    <property type="project" value="TreeGrafter"/>
</dbReference>
<dbReference type="EMBL" id="JAYKXN010000003">
    <property type="protein sequence ID" value="KAK7302711.1"/>
    <property type="molecule type" value="Genomic_DNA"/>
</dbReference>
<keyword evidence="5" id="KW-1185">Reference proteome</keyword>
<dbReference type="InterPro" id="IPR013149">
    <property type="entry name" value="ADH-like_C"/>
</dbReference>
<dbReference type="PANTHER" id="PTHR48106:SF8">
    <property type="entry name" value="OS02G0805600 PROTEIN"/>
    <property type="match status" value="1"/>
</dbReference>
<keyword evidence="1" id="KW-0521">NADP</keyword>
<dbReference type="NCBIfam" id="TIGR02824">
    <property type="entry name" value="quinone_pig3"/>
    <property type="match status" value="1"/>
</dbReference>
<dbReference type="PANTHER" id="PTHR48106">
    <property type="entry name" value="QUINONE OXIDOREDUCTASE PIG3-RELATED"/>
    <property type="match status" value="1"/>
</dbReference>
<organism evidence="4 5">
    <name type="scientific">Clitoria ternatea</name>
    <name type="common">Butterfly pea</name>
    <dbReference type="NCBI Taxonomy" id="43366"/>
    <lineage>
        <taxon>Eukaryota</taxon>
        <taxon>Viridiplantae</taxon>
        <taxon>Streptophyta</taxon>
        <taxon>Embryophyta</taxon>
        <taxon>Tracheophyta</taxon>
        <taxon>Spermatophyta</taxon>
        <taxon>Magnoliopsida</taxon>
        <taxon>eudicotyledons</taxon>
        <taxon>Gunneridae</taxon>
        <taxon>Pentapetalae</taxon>
        <taxon>rosids</taxon>
        <taxon>fabids</taxon>
        <taxon>Fabales</taxon>
        <taxon>Fabaceae</taxon>
        <taxon>Papilionoideae</taxon>
        <taxon>50 kb inversion clade</taxon>
        <taxon>NPAAA clade</taxon>
        <taxon>indigoferoid/millettioid clade</taxon>
        <taxon>Phaseoleae</taxon>
        <taxon>Clitoria</taxon>
    </lineage>
</organism>
<evidence type="ECO:0000313" key="5">
    <source>
        <dbReference type="Proteomes" id="UP001359559"/>
    </source>
</evidence>
<evidence type="ECO:0000256" key="1">
    <source>
        <dbReference type="ARBA" id="ARBA00022857"/>
    </source>
</evidence>
<comment type="caution">
    <text evidence="4">The sequence shown here is derived from an EMBL/GenBank/DDBJ whole genome shotgun (WGS) entry which is preliminary data.</text>
</comment>
<dbReference type="SMART" id="SM00829">
    <property type="entry name" value="PKS_ER"/>
    <property type="match status" value="1"/>
</dbReference>
<dbReference type="SUPFAM" id="SSF51735">
    <property type="entry name" value="NAD(P)-binding Rossmann-fold domains"/>
    <property type="match status" value="1"/>
</dbReference>
<dbReference type="InterPro" id="IPR014189">
    <property type="entry name" value="Quinone_OxRdtase_PIG3"/>
</dbReference>
<dbReference type="Pfam" id="PF08240">
    <property type="entry name" value="ADH_N"/>
    <property type="match status" value="1"/>
</dbReference>
<dbReference type="InterPro" id="IPR013154">
    <property type="entry name" value="ADH-like_N"/>
</dbReference>
<dbReference type="InterPro" id="IPR020843">
    <property type="entry name" value="ER"/>
</dbReference>
<protein>
    <recommendedName>
        <fullName evidence="3">Enoyl reductase (ER) domain-containing protein</fullName>
    </recommendedName>
</protein>
<gene>
    <name evidence="4" type="ORF">RJT34_13607</name>
</gene>
<evidence type="ECO:0000259" key="3">
    <source>
        <dbReference type="SMART" id="SM00829"/>
    </source>
</evidence>
<dbReference type="Gene3D" id="3.90.180.10">
    <property type="entry name" value="Medium-chain alcohol dehydrogenases, catalytic domain"/>
    <property type="match status" value="1"/>
</dbReference>
<dbReference type="GO" id="GO:0016651">
    <property type="term" value="F:oxidoreductase activity, acting on NAD(P)H"/>
    <property type="evidence" value="ECO:0007669"/>
    <property type="project" value="TreeGrafter"/>
</dbReference>
<evidence type="ECO:0000313" key="4">
    <source>
        <dbReference type="EMBL" id="KAK7302711.1"/>
    </source>
</evidence>
<dbReference type="CDD" id="cd05276">
    <property type="entry name" value="p53_inducible_oxidoreductase"/>
    <property type="match status" value="1"/>
</dbReference>
<name>A0AAN9JQY8_CLITE</name>
<sequence length="325" mass="34775">MKAIVITTPGGPEVLQLQDVEDPKLGDDDVLIRVHATALNRADTFQRQGSYPPPNGASPYLGVECSGTIQSLGINVSRWKIGDQVCALLPGGGYAEKVAVPAGQVLPVPSGISLRDAASFPEVACTVWSTIFMISRLSQGETLLIHGGSSGIGTFAIQIAKYRGVRVFVTAGSEEKLDFCKSIGADVAINYKTHDFVAKVKEETGGQGVDVILDCMGASYYQRNLDCLNFDGRLFIIGIQGGVTAEVDLRPLVAKRLTVQGASLRNRSVENKAAIISEVEKNVWPAIAEGKVKPLVYKTFPLSEAAEAHRLMESSQHIGKILLVP</sequence>
<dbReference type="InterPro" id="IPR011032">
    <property type="entry name" value="GroES-like_sf"/>
</dbReference>
<dbReference type="Gene3D" id="3.40.50.720">
    <property type="entry name" value="NAD(P)-binding Rossmann-like Domain"/>
    <property type="match status" value="1"/>
</dbReference>
<dbReference type="Proteomes" id="UP001359559">
    <property type="component" value="Unassembled WGS sequence"/>
</dbReference>
<dbReference type="InterPro" id="IPR036291">
    <property type="entry name" value="NAD(P)-bd_dom_sf"/>
</dbReference>
<keyword evidence="2" id="KW-0560">Oxidoreductase</keyword>
<feature type="domain" description="Enoyl reductase (ER)" evidence="3">
    <location>
        <begin position="10"/>
        <end position="323"/>
    </location>
</feature>
<evidence type="ECO:0000256" key="2">
    <source>
        <dbReference type="ARBA" id="ARBA00023002"/>
    </source>
</evidence>
<dbReference type="Pfam" id="PF00107">
    <property type="entry name" value="ADH_zinc_N"/>
    <property type="match status" value="1"/>
</dbReference>
<reference evidence="4 5" key="1">
    <citation type="submission" date="2024-01" db="EMBL/GenBank/DDBJ databases">
        <title>The genomes of 5 underutilized Papilionoideae crops provide insights into root nodulation and disease resistance.</title>
        <authorList>
            <person name="Yuan L."/>
        </authorList>
    </citation>
    <scope>NUCLEOTIDE SEQUENCE [LARGE SCALE GENOMIC DNA]</scope>
    <source>
        <strain evidence="4">LY-2023</strain>
        <tissue evidence="4">Leaf</tissue>
    </source>
</reference>
<dbReference type="SUPFAM" id="SSF50129">
    <property type="entry name" value="GroES-like"/>
    <property type="match status" value="1"/>
</dbReference>